<protein>
    <submittedName>
        <fullName evidence="3">PKD domain-containing protein</fullName>
    </submittedName>
</protein>
<dbReference type="Pfam" id="PF18911">
    <property type="entry name" value="PKD_4"/>
    <property type="match status" value="1"/>
</dbReference>
<evidence type="ECO:0000259" key="2">
    <source>
        <dbReference type="PROSITE" id="PS50093"/>
    </source>
</evidence>
<dbReference type="InterPro" id="IPR013783">
    <property type="entry name" value="Ig-like_fold"/>
</dbReference>
<dbReference type="Proteomes" id="UP000783871">
    <property type="component" value="Unassembled WGS sequence"/>
</dbReference>
<dbReference type="InterPro" id="IPR000601">
    <property type="entry name" value="PKD_dom"/>
</dbReference>
<dbReference type="Gene3D" id="2.60.40.10">
    <property type="entry name" value="Immunoglobulins"/>
    <property type="match status" value="1"/>
</dbReference>
<sequence length="235" mass="24576">MPARRPASTRARPDRPARPPPPPESKLLLMATKVSDALTDLYAGRTPTAGQAPLTVQFSSAGTVDPDGDPLRYAWDFDADGSVDSTEANPSFTYTSNGSYAPTVKVTDRTGRSAAATLPLLIGPRAPEVEFVTPVAGQPFEFGQTVAFEVKVTDDLPVDCARVKVTYILGHDQHGHPLSSANGCTGTIATFVDGGHGGADNLSAVFVAEYTDATEPDVPPRTGTATVVLTPSTAH</sequence>
<organism evidence="3 4">
    <name type="scientific">Micromonospora thermarum</name>
    <dbReference type="NCBI Taxonomy" id="2720024"/>
    <lineage>
        <taxon>Bacteria</taxon>
        <taxon>Bacillati</taxon>
        <taxon>Actinomycetota</taxon>
        <taxon>Actinomycetes</taxon>
        <taxon>Micromonosporales</taxon>
        <taxon>Micromonosporaceae</taxon>
        <taxon>Micromonospora</taxon>
    </lineage>
</organism>
<dbReference type="PROSITE" id="PS50093">
    <property type="entry name" value="PKD"/>
    <property type="match status" value="1"/>
</dbReference>
<proteinExistence type="predicted"/>
<evidence type="ECO:0000256" key="1">
    <source>
        <dbReference type="SAM" id="MobiDB-lite"/>
    </source>
</evidence>
<reference evidence="3 4" key="1">
    <citation type="submission" date="2020-03" db="EMBL/GenBank/DDBJ databases">
        <title>WGS of actinomycetes isolated from Thailand.</title>
        <authorList>
            <person name="Thawai C."/>
        </authorList>
    </citation>
    <scope>NUCLEOTIDE SEQUENCE [LARGE SCALE GENOMIC DNA]</scope>
    <source>
        <strain evidence="3 4">HSS6-12</strain>
    </source>
</reference>
<accession>A0ABX0Z995</accession>
<dbReference type="SUPFAM" id="SSF49299">
    <property type="entry name" value="PKD domain"/>
    <property type="match status" value="1"/>
</dbReference>
<feature type="domain" description="PKD" evidence="2">
    <location>
        <begin position="46"/>
        <end position="122"/>
    </location>
</feature>
<feature type="compositionally biased region" description="Low complexity" evidence="1">
    <location>
        <begin position="1"/>
        <end position="10"/>
    </location>
</feature>
<evidence type="ECO:0000313" key="3">
    <source>
        <dbReference type="EMBL" id="NJP34452.1"/>
    </source>
</evidence>
<dbReference type="InterPro" id="IPR022409">
    <property type="entry name" value="PKD/Chitinase_dom"/>
</dbReference>
<name>A0ABX0Z995_9ACTN</name>
<evidence type="ECO:0000313" key="4">
    <source>
        <dbReference type="Proteomes" id="UP000783871"/>
    </source>
</evidence>
<keyword evidence="4" id="KW-1185">Reference proteome</keyword>
<gene>
    <name evidence="3" type="ORF">HCJ94_21340</name>
</gene>
<feature type="region of interest" description="Disordered" evidence="1">
    <location>
        <begin position="1"/>
        <end position="26"/>
    </location>
</feature>
<dbReference type="EMBL" id="JAATEO010000025">
    <property type="protein sequence ID" value="NJP34452.1"/>
    <property type="molecule type" value="Genomic_DNA"/>
</dbReference>
<comment type="caution">
    <text evidence="3">The sequence shown here is derived from an EMBL/GenBank/DDBJ whole genome shotgun (WGS) entry which is preliminary data.</text>
</comment>
<dbReference type="SMART" id="SM00089">
    <property type="entry name" value="PKD"/>
    <property type="match status" value="1"/>
</dbReference>
<dbReference type="CDD" id="cd00146">
    <property type="entry name" value="PKD"/>
    <property type="match status" value="1"/>
</dbReference>
<dbReference type="InterPro" id="IPR035986">
    <property type="entry name" value="PKD_dom_sf"/>
</dbReference>